<reference evidence="2" key="1">
    <citation type="submission" date="2021-06" db="EMBL/GenBank/DDBJ databases">
        <title>44 bacteria genomes isolated from Dapeng, Shenzhen.</title>
        <authorList>
            <person name="Zheng W."/>
            <person name="Yu S."/>
            <person name="Huang Y."/>
        </authorList>
    </citation>
    <scope>NUCLEOTIDE SEQUENCE</scope>
    <source>
        <strain evidence="2">DP5N28-2</strain>
    </source>
</reference>
<protein>
    <recommendedName>
        <fullName evidence="4">WD40-like Beta Propeller Repeat</fullName>
    </recommendedName>
</protein>
<dbReference type="PANTHER" id="PTHR36842">
    <property type="entry name" value="PROTEIN TOLB HOMOLOG"/>
    <property type="match status" value="1"/>
</dbReference>
<accession>A0A953HM20</accession>
<evidence type="ECO:0008006" key="4">
    <source>
        <dbReference type="Google" id="ProtNLM"/>
    </source>
</evidence>
<name>A0A953HM20_9BACT</name>
<dbReference type="Gene3D" id="2.120.10.30">
    <property type="entry name" value="TolB, C-terminal domain"/>
    <property type="match status" value="1"/>
</dbReference>
<evidence type="ECO:0000313" key="3">
    <source>
        <dbReference type="Proteomes" id="UP000753961"/>
    </source>
</evidence>
<evidence type="ECO:0000256" key="1">
    <source>
        <dbReference type="SAM" id="Phobius"/>
    </source>
</evidence>
<dbReference type="EMBL" id="JAHVHU010000008">
    <property type="protein sequence ID" value="MBY5958449.1"/>
    <property type="molecule type" value="Genomic_DNA"/>
</dbReference>
<keyword evidence="1" id="KW-0812">Transmembrane</keyword>
<keyword evidence="1" id="KW-0472">Membrane</keyword>
<keyword evidence="1" id="KW-1133">Transmembrane helix</keyword>
<proteinExistence type="predicted"/>
<dbReference type="Proteomes" id="UP000753961">
    <property type="component" value="Unassembled WGS sequence"/>
</dbReference>
<gene>
    <name evidence="2" type="ORF">KUV50_09920</name>
</gene>
<sequence>MLACTTIVRPDKNNTRSNAIRGIDQSTLLLRQQNKTGLFRFLFLFCTLFFTTGTSLLSAQNFGGVPPGKAWKIKGNEYIDVIYNQSGSHIADTVLLLVNWVNKFDPYSLGSKREHVNIVLRNENLATNGFVGYIPFRSEFYLSGAQNPNVLGYNDWIRLLTLHEYRHVIQYSNMRWGISRIARDIFGDAAQAGVFNLLVPDWFSEGDAVFFESQVTGGGRGQLPAFSADFRALLLEDEKYSYWKYRNGSFKDLVPNKYVHGYMMTGFGYKNYQEHFWRDVLHETSQLKGLILPFRKAIQRNSGLKLPDFHDAMMDEYQRYLYDKMETTHPPSEELLPTSEKIKNEIQLLIDSAGTKYLLENSYDEISTVYRLEGSKKKKAFSLGRTNDPYLTLRGNRIYFTNTEVGSRWTNREFSDIYYYDLVKNKVHRVTRHKKYLAVDYQPGTGRYLAVEAGKNGTNNIVSFREGDDQVDTLLHDNNTYYSYPRWMSASGDELIFTGRKYGKMSLSTYDISSNVSQYLVGPVHETISRPFVTPSCIYFSSSKSGIDNIYYYDLKSAEVIPVTKDIIGAYNPTIQSLNNYDEDEKLFFSAKTASGQRIQSIPLSRKQLRSASNNSVPEYTPLYVTTNAEGLKMDLTPEDTIAIGKKYSPARHLIHFHSLYLEPSSSQPKLSLLSNDYLNTTKAGVYGSYLRTDESFEFGAEMTYAGWYPELTLNANHRFNRKLRFQLDDIIYTLPKTETSINANASVPLNFSRRHMTHFLRFTGQYGWTKEHFDPTAMELPPQVKLEPRLFQSGLFNVDWTFRRQMAYRDIFPKWGVTGNLLAKRSFSPGESWLLYGGQDYYLPGLFRNDGFKIDWQLQRNSRLANNFLAFELRTTHNLDYDYQNFHTGGILKLNYLFPLAYPEIVIPHVLYTKRVAVNLFTEYFQSNTQSKTWTGMDVFLTARYFNLFDFTAGLRISRQWNQESEPWSWSAVFLHDL</sequence>
<comment type="caution">
    <text evidence="2">The sequence shown here is derived from an EMBL/GenBank/DDBJ whole genome shotgun (WGS) entry which is preliminary data.</text>
</comment>
<dbReference type="RefSeq" id="WP_222579984.1">
    <property type="nucleotide sequence ID" value="NZ_JAHVHU010000008.1"/>
</dbReference>
<dbReference type="SUPFAM" id="SSF82171">
    <property type="entry name" value="DPP6 N-terminal domain-like"/>
    <property type="match status" value="1"/>
</dbReference>
<feature type="transmembrane region" description="Helical" evidence="1">
    <location>
        <begin position="38"/>
        <end position="57"/>
    </location>
</feature>
<organism evidence="2 3">
    <name type="scientific">Membranihabitans marinus</name>
    <dbReference type="NCBI Taxonomy" id="1227546"/>
    <lineage>
        <taxon>Bacteria</taxon>
        <taxon>Pseudomonadati</taxon>
        <taxon>Bacteroidota</taxon>
        <taxon>Saprospiria</taxon>
        <taxon>Saprospirales</taxon>
        <taxon>Saprospiraceae</taxon>
        <taxon>Membranihabitans</taxon>
    </lineage>
</organism>
<evidence type="ECO:0000313" key="2">
    <source>
        <dbReference type="EMBL" id="MBY5958449.1"/>
    </source>
</evidence>
<dbReference type="AlphaFoldDB" id="A0A953HM20"/>
<dbReference type="InterPro" id="IPR011042">
    <property type="entry name" value="6-blade_b-propeller_TolB-like"/>
</dbReference>
<keyword evidence="3" id="KW-1185">Reference proteome</keyword>